<keyword evidence="3" id="KW-0255">Endonuclease</keyword>
<protein>
    <submittedName>
        <fullName evidence="3">Endonuclease</fullName>
    </submittedName>
</protein>
<dbReference type="GO" id="GO:0004519">
    <property type="term" value="F:endonuclease activity"/>
    <property type="evidence" value="ECO:0007669"/>
    <property type="project" value="UniProtKB-KW"/>
</dbReference>
<dbReference type="PANTHER" id="PTHR15822:SF23">
    <property type="entry name" value="ENDONUCLEASE_EXONUCLEASE_PHOSPHATASE FAMILY PROTEIN"/>
    <property type="match status" value="1"/>
</dbReference>
<reference evidence="3 4" key="1">
    <citation type="submission" date="2019-11" db="EMBL/GenBank/DDBJ databases">
        <title>FDA dAtabase for Regulatory Grade micrObial Sequences (FDA-ARGOS): Supporting development and validation of Infectious Disease Dx tests.</title>
        <authorList>
            <person name="Turner S."/>
            <person name="Byrd R."/>
            <person name="Tallon L."/>
            <person name="Sadzewicz L."/>
            <person name="Vavikolanu K."/>
            <person name="Mehta A."/>
            <person name="Aluvathingal J."/>
            <person name="Nadendla S."/>
            <person name="Myers T."/>
            <person name="Yan Y."/>
            <person name="Sichtig H."/>
        </authorList>
    </citation>
    <scope>NUCLEOTIDE SEQUENCE [LARGE SCALE GENOMIC DNA]</scope>
    <source>
        <strain evidence="3 4">FDAARGOS_741</strain>
    </source>
</reference>
<accession>A0AAP9KU38</accession>
<dbReference type="Proteomes" id="UP000425411">
    <property type="component" value="Chromosome"/>
</dbReference>
<organism evidence="3 4">
    <name type="scientific">Gemella morbillorum</name>
    <dbReference type="NCBI Taxonomy" id="29391"/>
    <lineage>
        <taxon>Bacteria</taxon>
        <taxon>Bacillati</taxon>
        <taxon>Bacillota</taxon>
        <taxon>Bacilli</taxon>
        <taxon>Bacillales</taxon>
        <taxon>Gemellaceae</taxon>
        <taxon>Gemella</taxon>
    </lineage>
</organism>
<dbReference type="EMBL" id="CP046314">
    <property type="protein sequence ID" value="QGS09837.1"/>
    <property type="molecule type" value="Genomic_DNA"/>
</dbReference>
<dbReference type="AlphaFoldDB" id="A0AAP9KU38"/>
<keyword evidence="3" id="KW-0540">Nuclease</keyword>
<keyword evidence="4" id="KW-1185">Reference proteome</keyword>
<dbReference type="InterPro" id="IPR036691">
    <property type="entry name" value="Endo/exonu/phosph_ase_sf"/>
</dbReference>
<proteinExistence type="predicted"/>
<dbReference type="GO" id="GO:0016787">
    <property type="term" value="F:hydrolase activity"/>
    <property type="evidence" value="ECO:0007669"/>
    <property type="project" value="UniProtKB-KW"/>
</dbReference>
<sequence length="264" mass="30749">MKLLTINVHSWLEENQLEKLNILAKTIVEKKYDVIAMQEVNQLISSELIELGIREDNFGKLLLDKINEYGEQGYKYYWTYSHIGFDKFEEGLAILAKGDVVAVEDFYCTAQQTVTSIESRKILKVDLKINDEIVEFYSCHMNLPTCKGEDIEQNLYNLVNYTDNTNLKIFMGDFNTDYFNQVDEYKAILEQGLFDTYEMALKKDKGVTVYKNISGWEDSMCQKKLDYIFSNKKLNVEESYVIFNNENYPIISDHNGLEVTLAEK</sequence>
<feature type="domain" description="Endonuclease/exonuclease/phosphatase" evidence="2">
    <location>
        <begin position="20"/>
        <end position="254"/>
    </location>
</feature>
<evidence type="ECO:0000313" key="3">
    <source>
        <dbReference type="EMBL" id="QGS09837.1"/>
    </source>
</evidence>
<gene>
    <name evidence="3" type="ORF">FOC49_08055</name>
</gene>
<dbReference type="SUPFAM" id="SSF56219">
    <property type="entry name" value="DNase I-like"/>
    <property type="match status" value="1"/>
</dbReference>
<dbReference type="Gene3D" id="3.60.10.10">
    <property type="entry name" value="Endonuclease/exonuclease/phosphatase"/>
    <property type="match status" value="1"/>
</dbReference>
<dbReference type="PANTHER" id="PTHR15822">
    <property type="entry name" value="TRAF AND TNF RECEPTOR-ASSOCIATED PROTEIN"/>
    <property type="match status" value="1"/>
</dbReference>
<dbReference type="InterPro" id="IPR005135">
    <property type="entry name" value="Endo/exonuclease/phosphatase"/>
</dbReference>
<dbReference type="CDD" id="cd09079">
    <property type="entry name" value="RgfB-like"/>
    <property type="match status" value="1"/>
</dbReference>
<dbReference type="RefSeq" id="WP_004632710.1">
    <property type="nucleotide sequence ID" value="NZ_CP046314.1"/>
</dbReference>
<name>A0AAP9KU38_9BACL</name>
<dbReference type="Pfam" id="PF03372">
    <property type="entry name" value="Exo_endo_phos"/>
    <property type="match status" value="1"/>
</dbReference>
<evidence type="ECO:0000313" key="4">
    <source>
        <dbReference type="Proteomes" id="UP000425411"/>
    </source>
</evidence>
<evidence type="ECO:0000256" key="1">
    <source>
        <dbReference type="ARBA" id="ARBA00022801"/>
    </source>
</evidence>
<dbReference type="InterPro" id="IPR051547">
    <property type="entry name" value="TDP2-like"/>
</dbReference>
<keyword evidence="1" id="KW-0378">Hydrolase</keyword>
<evidence type="ECO:0000259" key="2">
    <source>
        <dbReference type="Pfam" id="PF03372"/>
    </source>
</evidence>